<dbReference type="GO" id="GO:0046983">
    <property type="term" value="F:protein dimerization activity"/>
    <property type="evidence" value="ECO:0007669"/>
    <property type="project" value="InterPro"/>
</dbReference>
<dbReference type="PANTHER" id="PTHR16223:SF249">
    <property type="entry name" value="TRANSCRIPTION FACTOR BHLH154"/>
    <property type="match status" value="1"/>
</dbReference>
<evidence type="ECO:0000313" key="9">
    <source>
        <dbReference type="RefSeq" id="XP_021838648.1"/>
    </source>
</evidence>
<evidence type="ECO:0000256" key="2">
    <source>
        <dbReference type="ARBA" id="ARBA00023015"/>
    </source>
</evidence>
<reference evidence="9" key="2">
    <citation type="submission" date="2025-08" db="UniProtKB">
        <authorList>
            <consortium name="RefSeq"/>
        </authorList>
    </citation>
    <scope>IDENTIFICATION</scope>
    <source>
        <tissue evidence="9">Leaf</tissue>
    </source>
</reference>
<proteinExistence type="predicted"/>
<evidence type="ECO:0000259" key="7">
    <source>
        <dbReference type="PROSITE" id="PS50888"/>
    </source>
</evidence>
<comment type="subcellular location">
    <subcellularLocation>
        <location evidence="1">Nucleus</location>
    </subcellularLocation>
</comment>
<protein>
    <submittedName>
        <fullName evidence="9">Transcription factor bHLH113 isoform X1</fullName>
    </submittedName>
</protein>
<dbReference type="AlphaFoldDB" id="A0A9R0HX43"/>
<sequence>MGENGGIGGGIDLPGGSFSRLLLSSDDVEEKCFSVDSSVFPTPLFSSNTPNMLCFGDFISKNTPLFTLTGGNITNLTTSTTHSNKRRNEPGKEFGHGDGNGQNQKNGVKKNKSEMGPIVTSSPGHAKNKKQGRRENLGERITVLQQLVSPYGKTDTSSVLHEAMGYIRFLHDQVKVLSTPYLNSKCSPSSSSPHHTITVKGELVEDSHSTEGLRSRGLCLVPLECILHVASTNGADFWSSATVTSPAP</sequence>
<dbReference type="GeneID" id="110778398"/>
<keyword evidence="3" id="KW-0238">DNA-binding</keyword>
<dbReference type="PROSITE" id="PS50888">
    <property type="entry name" value="BHLH"/>
    <property type="match status" value="1"/>
</dbReference>
<dbReference type="InterPro" id="IPR036638">
    <property type="entry name" value="HLH_DNA-bd_sf"/>
</dbReference>
<feature type="region of interest" description="Disordered" evidence="6">
    <location>
        <begin position="74"/>
        <end position="134"/>
    </location>
</feature>
<accession>A0A9R0HX43</accession>
<dbReference type="InterPro" id="IPR045239">
    <property type="entry name" value="bHLH95_bHLH"/>
</dbReference>
<organism evidence="8 9">
    <name type="scientific">Spinacia oleracea</name>
    <name type="common">Spinach</name>
    <dbReference type="NCBI Taxonomy" id="3562"/>
    <lineage>
        <taxon>Eukaryota</taxon>
        <taxon>Viridiplantae</taxon>
        <taxon>Streptophyta</taxon>
        <taxon>Embryophyta</taxon>
        <taxon>Tracheophyta</taxon>
        <taxon>Spermatophyta</taxon>
        <taxon>Magnoliopsida</taxon>
        <taxon>eudicotyledons</taxon>
        <taxon>Gunneridae</taxon>
        <taxon>Pentapetalae</taxon>
        <taxon>Caryophyllales</taxon>
        <taxon>Chenopodiaceae</taxon>
        <taxon>Chenopodioideae</taxon>
        <taxon>Anserineae</taxon>
        <taxon>Spinacia</taxon>
    </lineage>
</organism>
<dbReference type="GO" id="GO:0000981">
    <property type="term" value="F:DNA-binding transcription factor activity, RNA polymerase II-specific"/>
    <property type="evidence" value="ECO:0000318"/>
    <property type="project" value="GO_Central"/>
</dbReference>
<evidence type="ECO:0000256" key="4">
    <source>
        <dbReference type="ARBA" id="ARBA00023163"/>
    </source>
</evidence>
<feature type="compositionally biased region" description="Basic and acidic residues" evidence="6">
    <location>
        <begin position="86"/>
        <end position="96"/>
    </location>
</feature>
<dbReference type="CDD" id="cd11393">
    <property type="entry name" value="bHLH_AtbHLH_like"/>
    <property type="match status" value="1"/>
</dbReference>
<keyword evidence="4" id="KW-0804">Transcription</keyword>
<dbReference type="OrthoDB" id="1075457at2759"/>
<evidence type="ECO:0000256" key="6">
    <source>
        <dbReference type="SAM" id="MobiDB-lite"/>
    </source>
</evidence>
<gene>
    <name evidence="9" type="primary">LOC110778398</name>
</gene>
<keyword evidence="2" id="KW-0805">Transcription regulation</keyword>
<evidence type="ECO:0000256" key="5">
    <source>
        <dbReference type="ARBA" id="ARBA00023242"/>
    </source>
</evidence>
<dbReference type="GO" id="GO:0005634">
    <property type="term" value="C:nucleus"/>
    <property type="evidence" value="ECO:0000318"/>
    <property type="project" value="GO_Central"/>
</dbReference>
<reference evidence="8" key="1">
    <citation type="journal article" date="2021" name="Nat. Commun.">
        <title>Genomic analyses provide insights into spinach domestication and the genetic basis of agronomic traits.</title>
        <authorList>
            <person name="Cai X."/>
            <person name="Sun X."/>
            <person name="Xu C."/>
            <person name="Sun H."/>
            <person name="Wang X."/>
            <person name="Ge C."/>
            <person name="Zhang Z."/>
            <person name="Wang Q."/>
            <person name="Fei Z."/>
            <person name="Jiao C."/>
            <person name="Wang Q."/>
        </authorList>
    </citation>
    <scope>NUCLEOTIDE SEQUENCE [LARGE SCALE GENOMIC DNA]</scope>
    <source>
        <strain evidence="8">cv. Varoflay</strain>
    </source>
</reference>
<keyword evidence="8" id="KW-1185">Reference proteome</keyword>
<dbReference type="Gene3D" id="4.10.280.10">
    <property type="entry name" value="Helix-loop-helix DNA-binding domain"/>
    <property type="match status" value="1"/>
</dbReference>
<dbReference type="InterPro" id="IPR011598">
    <property type="entry name" value="bHLH_dom"/>
</dbReference>
<evidence type="ECO:0000256" key="3">
    <source>
        <dbReference type="ARBA" id="ARBA00023125"/>
    </source>
</evidence>
<keyword evidence="5" id="KW-0539">Nucleus</keyword>
<dbReference type="InterPro" id="IPR045843">
    <property type="entry name" value="IND-like"/>
</dbReference>
<name>A0A9R0HX43_SPIOL</name>
<dbReference type="GO" id="GO:0006357">
    <property type="term" value="P:regulation of transcription by RNA polymerase II"/>
    <property type="evidence" value="ECO:0000318"/>
    <property type="project" value="GO_Central"/>
</dbReference>
<dbReference type="Proteomes" id="UP000813463">
    <property type="component" value="Chromosome 4"/>
</dbReference>
<dbReference type="KEGG" id="soe:110778398"/>
<dbReference type="GO" id="GO:0000978">
    <property type="term" value="F:RNA polymerase II cis-regulatory region sequence-specific DNA binding"/>
    <property type="evidence" value="ECO:0000318"/>
    <property type="project" value="GO_Central"/>
</dbReference>
<evidence type="ECO:0000313" key="8">
    <source>
        <dbReference type="Proteomes" id="UP000813463"/>
    </source>
</evidence>
<dbReference type="RefSeq" id="XP_021838648.1">
    <property type="nucleotide sequence ID" value="XM_021982956.2"/>
</dbReference>
<dbReference type="SUPFAM" id="SSF47459">
    <property type="entry name" value="HLH, helix-loop-helix DNA-binding domain"/>
    <property type="match status" value="1"/>
</dbReference>
<dbReference type="SMART" id="SM00353">
    <property type="entry name" value="HLH"/>
    <property type="match status" value="1"/>
</dbReference>
<dbReference type="PANTHER" id="PTHR16223">
    <property type="entry name" value="TRANSCRIPTION FACTOR BHLH83-RELATED"/>
    <property type="match status" value="1"/>
</dbReference>
<evidence type="ECO:0000256" key="1">
    <source>
        <dbReference type="ARBA" id="ARBA00004123"/>
    </source>
</evidence>
<feature type="domain" description="BHLH" evidence="7">
    <location>
        <begin position="121"/>
        <end position="170"/>
    </location>
</feature>